<dbReference type="Proteomes" id="UP001176059">
    <property type="component" value="Unassembled WGS sequence"/>
</dbReference>
<comment type="caution">
    <text evidence="1">The sequence shown here is derived from an EMBL/GenBank/DDBJ whole genome shotgun (WGS) entry which is preliminary data.</text>
</comment>
<reference evidence="1" key="2">
    <citation type="journal article" date="2023" name="Proc. Natl. Acad. Sci. U.S.A.">
        <title>A global phylogenomic analysis of the shiitake genus Lentinula.</title>
        <authorList>
            <person name="Sierra-Patev S."/>
            <person name="Min B."/>
            <person name="Naranjo-Ortiz M."/>
            <person name="Looney B."/>
            <person name="Konkel Z."/>
            <person name="Slot J.C."/>
            <person name="Sakamoto Y."/>
            <person name="Steenwyk J.L."/>
            <person name="Rokas A."/>
            <person name="Carro J."/>
            <person name="Camarero S."/>
            <person name="Ferreira P."/>
            <person name="Molpeceres G."/>
            <person name="Ruiz-Duenas F.J."/>
            <person name="Serrano A."/>
            <person name="Henrissat B."/>
            <person name="Drula E."/>
            <person name="Hughes K.W."/>
            <person name="Mata J.L."/>
            <person name="Ishikawa N.K."/>
            <person name="Vargas-Isla R."/>
            <person name="Ushijima S."/>
            <person name="Smith C.A."/>
            <person name="Donoghue J."/>
            <person name="Ahrendt S."/>
            <person name="Andreopoulos W."/>
            <person name="He G."/>
            <person name="LaButti K."/>
            <person name="Lipzen A."/>
            <person name="Ng V."/>
            <person name="Riley R."/>
            <person name="Sandor L."/>
            <person name="Barry K."/>
            <person name="Martinez A.T."/>
            <person name="Xiao Y."/>
            <person name="Gibbons J.G."/>
            <person name="Terashima K."/>
            <person name="Grigoriev I.V."/>
            <person name="Hibbett D."/>
        </authorList>
    </citation>
    <scope>NUCLEOTIDE SEQUENCE</scope>
    <source>
        <strain evidence="1">ET3784</strain>
    </source>
</reference>
<evidence type="ECO:0000313" key="2">
    <source>
        <dbReference type="Proteomes" id="UP001176059"/>
    </source>
</evidence>
<sequence length="182" mass="19502">MSNVGNKVKGAFNTVHGIGENVRATALGAVDTIAHDKEGEVKNDQIAQQGRMETQRGMEQMSGRQQNANTMANNYNTTTADPALANNTIANTTANVSASDYPRHHRDNEVYDDSQAQRVYDHGDNMPSQAGYTNAVGGVPEPSGNTEYGAGYGAGYGIGNNNVLDPRHDVGNSQNNNGNRRY</sequence>
<gene>
    <name evidence="1" type="ORF">DFJ43DRAFT_344711</name>
</gene>
<dbReference type="EMBL" id="JANVFO010000027">
    <property type="protein sequence ID" value="KAJ3731902.1"/>
    <property type="molecule type" value="Genomic_DNA"/>
</dbReference>
<protein>
    <submittedName>
        <fullName evidence="1">Uncharacterized protein</fullName>
    </submittedName>
</protein>
<proteinExistence type="predicted"/>
<dbReference type="AlphaFoldDB" id="A0AA38J965"/>
<name>A0AA38J965_9AGAR</name>
<reference evidence="1" key="1">
    <citation type="submission" date="2022-08" db="EMBL/GenBank/DDBJ databases">
        <authorList>
            <consortium name="DOE Joint Genome Institute"/>
            <person name="Min B."/>
            <person name="Sierra-Patev S."/>
            <person name="Naranjo-Ortiz M."/>
            <person name="Looney B."/>
            <person name="Konkel Z."/>
            <person name="Slot J.C."/>
            <person name="Sakamoto Y."/>
            <person name="Steenwyk J.L."/>
            <person name="Rokas A."/>
            <person name="Carro J."/>
            <person name="Camarero S."/>
            <person name="Ferreira P."/>
            <person name="Molpeceres G."/>
            <person name="Ruiz-duenas F.J."/>
            <person name="Serrano A."/>
            <person name="Henrissat B."/>
            <person name="Drula E."/>
            <person name="Hughes K.W."/>
            <person name="Mata J.L."/>
            <person name="Ishikawa N.K."/>
            <person name="Vargas-Isla R."/>
            <person name="Ushijima S."/>
            <person name="Smith C.A."/>
            <person name="Ahrendt S."/>
            <person name="Andreopoulos W."/>
            <person name="He G."/>
            <person name="LaButti K."/>
            <person name="Lipzen A."/>
            <person name="Ng V."/>
            <person name="Riley R."/>
            <person name="Sandor L."/>
            <person name="Barry K."/>
            <person name="Martinez A.T."/>
            <person name="Xiao Y."/>
            <person name="Gibbons J.G."/>
            <person name="Terashima K."/>
            <person name="Hibbett D.S."/>
            <person name="Grigoriev I.V."/>
        </authorList>
    </citation>
    <scope>NUCLEOTIDE SEQUENCE</scope>
    <source>
        <strain evidence="1">ET3784</strain>
    </source>
</reference>
<keyword evidence="2" id="KW-1185">Reference proteome</keyword>
<organism evidence="1 2">
    <name type="scientific">Lentinula guzmanii</name>
    <dbReference type="NCBI Taxonomy" id="2804957"/>
    <lineage>
        <taxon>Eukaryota</taxon>
        <taxon>Fungi</taxon>
        <taxon>Dikarya</taxon>
        <taxon>Basidiomycota</taxon>
        <taxon>Agaricomycotina</taxon>
        <taxon>Agaricomycetes</taxon>
        <taxon>Agaricomycetidae</taxon>
        <taxon>Agaricales</taxon>
        <taxon>Marasmiineae</taxon>
        <taxon>Omphalotaceae</taxon>
        <taxon>Lentinula</taxon>
    </lineage>
</organism>
<evidence type="ECO:0000313" key="1">
    <source>
        <dbReference type="EMBL" id="KAJ3731902.1"/>
    </source>
</evidence>
<accession>A0AA38J965</accession>